<dbReference type="EMBL" id="UINC01097917">
    <property type="protein sequence ID" value="SVC56015.1"/>
    <property type="molecule type" value="Genomic_DNA"/>
</dbReference>
<sequence>MSLVIKWETINWLSRYGDLIFLFVLIFPSLVCSFFSVTWVYSAISPFIWFLFCREFVCRYKKAGRIILVSLTSTFSIFYLLLSASFYMQGVGFNEQFFFHFNESTFNIVIQHYKIQIYVLIFLWLFSTFYPLFFKVRKKSSTNSNLGYITLLFLLALFTYAPGHSLLSFANTQITKIVEEHEVDFQSIDINVVDMQVPPKNLIFLYLESIEQLYFNEKLYPGLLPNLKQLRAQSQNYTNMHQVSQTGWTIAGIVASQCGVPLNIYSHKFRSANLSLTTIKHPLPDYVCLGDILKAYDYQTVMFKGASLKFS</sequence>
<keyword evidence="1" id="KW-1133">Transmembrane helix</keyword>
<gene>
    <name evidence="2" type="ORF">METZ01_LOCUS308869</name>
</gene>
<feature type="transmembrane region" description="Helical" evidence="1">
    <location>
        <begin position="146"/>
        <end position="163"/>
    </location>
</feature>
<feature type="transmembrane region" description="Helical" evidence="1">
    <location>
        <begin position="65"/>
        <end position="88"/>
    </location>
</feature>
<dbReference type="Gene3D" id="3.40.720.10">
    <property type="entry name" value="Alkaline Phosphatase, subunit A"/>
    <property type="match status" value="1"/>
</dbReference>
<feature type="transmembrane region" description="Helical" evidence="1">
    <location>
        <begin position="115"/>
        <end position="134"/>
    </location>
</feature>
<keyword evidence="1" id="KW-0472">Membrane</keyword>
<evidence type="ECO:0000313" key="2">
    <source>
        <dbReference type="EMBL" id="SVC56015.1"/>
    </source>
</evidence>
<dbReference type="InterPro" id="IPR017850">
    <property type="entry name" value="Alkaline_phosphatase_core_sf"/>
</dbReference>
<dbReference type="AlphaFoldDB" id="A0A382N6Q8"/>
<accession>A0A382N6Q8</accession>
<evidence type="ECO:0008006" key="3">
    <source>
        <dbReference type="Google" id="ProtNLM"/>
    </source>
</evidence>
<feature type="transmembrane region" description="Helical" evidence="1">
    <location>
        <begin position="20"/>
        <end position="53"/>
    </location>
</feature>
<dbReference type="InterPro" id="IPR050448">
    <property type="entry name" value="OpgB/LTA_synthase_biosynth"/>
</dbReference>
<dbReference type="SUPFAM" id="SSF53649">
    <property type="entry name" value="Alkaline phosphatase-like"/>
    <property type="match status" value="1"/>
</dbReference>
<keyword evidence="1" id="KW-0812">Transmembrane</keyword>
<dbReference type="PANTHER" id="PTHR47371">
    <property type="entry name" value="LIPOTEICHOIC ACID SYNTHASE"/>
    <property type="match status" value="1"/>
</dbReference>
<organism evidence="2">
    <name type="scientific">marine metagenome</name>
    <dbReference type="NCBI Taxonomy" id="408172"/>
    <lineage>
        <taxon>unclassified sequences</taxon>
        <taxon>metagenomes</taxon>
        <taxon>ecological metagenomes</taxon>
    </lineage>
</organism>
<reference evidence="2" key="1">
    <citation type="submission" date="2018-05" db="EMBL/GenBank/DDBJ databases">
        <authorList>
            <person name="Lanie J.A."/>
            <person name="Ng W.-L."/>
            <person name="Kazmierczak K.M."/>
            <person name="Andrzejewski T.M."/>
            <person name="Davidsen T.M."/>
            <person name="Wayne K.J."/>
            <person name="Tettelin H."/>
            <person name="Glass J.I."/>
            <person name="Rusch D."/>
            <person name="Podicherti R."/>
            <person name="Tsui H.-C.T."/>
            <person name="Winkler M.E."/>
        </authorList>
    </citation>
    <scope>NUCLEOTIDE SEQUENCE</scope>
</reference>
<feature type="non-terminal residue" evidence="2">
    <location>
        <position position="311"/>
    </location>
</feature>
<dbReference type="PANTHER" id="PTHR47371:SF3">
    <property type="entry name" value="PHOSPHOGLYCEROL TRANSFERASE I"/>
    <property type="match status" value="1"/>
</dbReference>
<evidence type="ECO:0000256" key="1">
    <source>
        <dbReference type="SAM" id="Phobius"/>
    </source>
</evidence>
<proteinExistence type="predicted"/>
<name>A0A382N6Q8_9ZZZZ</name>
<protein>
    <recommendedName>
        <fullName evidence="3">Sulfatase N-terminal domain-containing protein</fullName>
    </recommendedName>
</protein>